<dbReference type="AlphaFoldDB" id="A0A915KUP7"/>
<keyword evidence="1" id="KW-0722">Serine protease inhibitor</keyword>
<dbReference type="InterPro" id="IPR036084">
    <property type="entry name" value="Ser_inhib-like_sf"/>
</dbReference>
<reference evidence="4" key="1">
    <citation type="submission" date="2022-11" db="UniProtKB">
        <authorList>
            <consortium name="WormBaseParasite"/>
        </authorList>
    </citation>
    <scope>IDENTIFICATION</scope>
</reference>
<proteinExistence type="predicted"/>
<dbReference type="WBParaSite" id="nRc.2.0.1.t42651-RA">
    <property type="protein sequence ID" value="nRc.2.0.1.t42651-RA"/>
    <property type="gene ID" value="nRc.2.0.1.g42651"/>
</dbReference>
<evidence type="ECO:0000313" key="4">
    <source>
        <dbReference type="WBParaSite" id="nRc.2.0.1.t42651-RA"/>
    </source>
</evidence>
<keyword evidence="1" id="KW-0646">Protease inhibitor</keyword>
<evidence type="ECO:0000313" key="3">
    <source>
        <dbReference type="Proteomes" id="UP000887565"/>
    </source>
</evidence>
<dbReference type="SUPFAM" id="SSF57567">
    <property type="entry name" value="Serine protease inhibitors"/>
    <property type="match status" value="1"/>
</dbReference>
<sequence length="79" mass="8875">MRGWHPEGARGQPCGRNMKFFQCGSFCERTCRDVLDRRPPPTACPGCAPAGCYCSPGYVRFFKSLNCVRESQCVLPKKK</sequence>
<accession>A0A915KUP7</accession>
<feature type="domain" description="TIL" evidence="2">
    <location>
        <begin position="14"/>
        <end position="73"/>
    </location>
</feature>
<dbReference type="CDD" id="cd19941">
    <property type="entry name" value="TIL"/>
    <property type="match status" value="1"/>
</dbReference>
<keyword evidence="3" id="KW-1185">Reference proteome</keyword>
<dbReference type="Gene3D" id="2.10.25.10">
    <property type="entry name" value="Laminin"/>
    <property type="match status" value="1"/>
</dbReference>
<organism evidence="3 4">
    <name type="scientific">Romanomermis culicivorax</name>
    <name type="common">Nematode worm</name>
    <dbReference type="NCBI Taxonomy" id="13658"/>
    <lineage>
        <taxon>Eukaryota</taxon>
        <taxon>Metazoa</taxon>
        <taxon>Ecdysozoa</taxon>
        <taxon>Nematoda</taxon>
        <taxon>Enoplea</taxon>
        <taxon>Dorylaimia</taxon>
        <taxon>Mermithida</taxon>
        <taxon>Mermithoidea</taxon>
        <taxon>Mermithidae</taxon>
        <taxon>Romanomermis</taxon>
    </lineage>
</organism>
<dbReference type="InterPro" id="IPR002919">
    <property type="entry name" value="TIL_dom"/>
</dbReference>
<evidence type="ECO:0000256" key="1">
    <source>
        <dbReference type="ARBA" id="ARBA00022900"/>
    </source>
</evidence>
<dbReference type="Proteomes" id="UP000887565">
    <property type="component" value="Unplaced"/>
</dbReference>
<dbReference type="Pfam" id="PF01826">
    <property type="entry name" value="TIL"/>
    <property type="match status" value="1"/>
</dbReference>
<protein>
    <submittedName>
        <fullName evidence="4">TIL domain-containing protein</fullName>
    </submittedName>
</protein>
<name>A0A915KUP7_ROMCU</name>
<evidence type="ECO:0000259" key="2">
    <source>
        <dbReference type="Pfam" id="PF01826"/>
    </source>
</evidence>
<dbReference type="GO" id="GO:0004867">
    <property type="term" value="F:serine-type endopeptidase inhibitor activity"/>
    <property type="evidence" value="ECO:0007669"/>
    <property type="project" value="UniProtKB-KW"/>
</dbReference>